<reference evidence="3 4" key="1">
    <citation type="submission" date="2016-01" db="EMBL/GenBank/DDBJ databases">
        <title>The new phylogeny of the genus Mycobacterium.</title>
        <authorList>
            <person name="Tarcisio F."/>
            <person name="Conor M."/>
            <person name="Antonella G."/>
            <person name="Elisabetta G."/>
            <person name="Giulia F.S."/>
            <person name="Sara T."/>
            <person name="Anna F."/>
            <person name="Clotilde B."/>
            <person name="Roberto B."/>
            <person name="Veronica D.S."/>
            <person name="Fabio R."/>
            <person name="Monica P."/>
            <person name="Olivier J."/>
            <person name="Enrico T."/>
            <person name="Nicola S."/>
        </authorList>
    </citation>
    <scope>NUCLEOTIDE SEQUENCE [LARGE SCALE GENOMIC DNA]</scope>
    <source>
        <strain evidence="3 4">DSM 44572</strain>
    </source>
</reference>
<keyword evidence="4" id="KW-1185">Reference proteome</keyword>
<accession>A0A1X1ZKY3</accession>
<proteinExistence type="predicted"/>
<dbReference type="Pfam" id="PF23918">
    <property type="entry name" value="DUF7257"/>
    <property type="match status" value="1"/>
</dbReference>
<comment type="caution">
    <text evidence="3">The sequence shown here is derived from an EMBL/GenBank/DDBJ whole genome shotgun (WGS) entry which is preliminary data.</text>
</comment>
<evidence type="ECO:0000259" key="1">
    <source>
        <dbReference type="Pfam" id="PF05709"/>
    </source>
</evidence>
<evidence type="ECO:0000313" key="3">
    <source>
        <dbReference type="EMBL" id="ORW24013.1"/>
    </source>
</evidence>
<dbReference type="InterPro" id="IPR008841">
    <property type="entry name" value="Siphovirus-type_tail_N"/>
</dbReference>
<name>A0A1X1ZKY3_9MYCO</name>
<feature type="domain" description="Siphovirus-type tail component RIFT-related" evidence="1">
    <location>
        <begin position="72"/>
        <end position="138"/>
    </location>
</feature>
<dbReference type="Pfam" id="PF05709">
    <property type="entry name" value="Sipho_tail"/>
    <property type="match status" value="1"/>
</dbReference>
<evidence type="ECO:0000313" key="4">
    <source>
        <dbReference type="Proteomes" id="UP000193529"/>
    </source>
</evidence>
<protein>
    <recommendedName>
        <fullName evidence="5">Minor tail protein</fullName>
    </recommendedName>
</protein>
<gene>
    <name evidence="3" type="ORF">AWC19_00200</name>
</gene>
<dbReference type="STRING" id="153971.AWC19_00200"/>
<evidence type="ECO:0008006" key="5">
    <source>
        <dbReference type="Google" id="ProtNLM"/>
    </source>
</evidence>
<sequence>MSAPIRYPAGPITKHGAYYVLNGMHPEVTLTAYDKSIQIAMMGGKAIPNRTMPEYVILKDIDGLIPPWQMIDQKGATQDGVTFLDALYDPMEVNATVIVRGRDAKHTRKVIRDLVSSIDAKQVSELSWYTQELGYWWAPIRWFKTPPDKLAGAQQRRQQLTLRLRADNGFWRTFDDIDQFKLNYEANTDSFGYVTDNGLGDGWTVGYSGRGPLVRCDGQQVLFIIDPARPVIGDTGRDAVFRRNDFTTSTNNQFIEITLGVTNAWTFPDGAYDDIWGRLNNTGIPGLYGVRARIGLKTVRLSYFVNGAETILREQPLSIQAMSGEKFALVCGYDGNSRMFKVLRNGSDVPGMTVVEHGSGSPLGSSYRSVGFGLHAAPSTGLTPALPLSVRRCAAGTHATTSQSGFVTRINVGDQRRYERYTCFGPGTFSIADGPGSTDFVQFGPLLANQVMQIRTLDNSVVNLTSTPASPQEQAEYEQALSDLASFATANNAPQVLGANRSIFGVQAPQGNPYSLLHGRFRNPVPPKSPGAPAQKQHIAVKIDGGNVDSAILATGTPLRRYPA</sequence>
<dbReference type="OrthoDB" id="4545834at2"/>
<dbReference type="InterPro" id="IPR055681">
    <property type="entry name" value="DUF7257"/>
</dbReference>
<dbReference type="Proteomes" id="UP000193529">
    <property type="component" value="Unassembled WGS sequence"/>
</dbReference>
<feature type="domain" description="DUF7257" evidence="2">
    <location>
        <begin position="163"/>
        <end position="393"/>
    </location>
</feature>
<evidence type="ECO:0000259" key="2">
    <source>
        <dbReference type="Pfam" id="PF23918"/>
    </source>
</evidence>
<dbReference type="AlphaFoldDB" id="A0A1X1ZKY3"/>
<dbReference type="RefSeq" id="WP_085078785.1">
    <property type="nucleotide sequence ID" value="NZ_JACKRZ010000209.1"/>
</dbReference>
<organism evidence="3 4">
    <name type="scientific">Mycobacterium palustre</name>
    <dbReference type="NCBI Taxonomy" id="153971"/>
    <lineage>
        <taxon>Bacteria</taxon>
        <taxon>Bacillati</taxon>
        <taxon>Actinomycetota</taxon>
        <taxon>Actinomycetes</taxon>
        <taxon>Mycobacteriales</taxon>
        <taxon>Mycobacteriaceae</taxon>
        <taxon>Mycobacterium</taxon>
        <taxon>Mycobacterium simiae complex</taxon>
    </lineage>
</organism>
<dbReference type="EMBL" id="LQPJ01000104">
    <property type="protein sequence ID" value="ORW24013.1"/>
    <property type="molecule type" value="Genomic_DNA"/>
</dbReference>